<evidence type="ECO:0000256" key="7">
    <source>
        <dbReference type="ARBA" id="ARBA00023136"/>
    </source>
</evidence>
<dbReference type="InterPro" id="IPR004779">
    <property type="entry name" value="CO/AA/NH_transpt"/>
</dbReference>
<dbReference type="Pfam" id="PF00892">
    <property type="entry name" value="EamA"/>
    <property type="match status" value="2"/>
</dbReference>
<feature type="transmembrane region" description="Helical" evidence="8">
    <location>
        <begin position="141"/>
        <end position="157"/>
    </location>
</feature>
<feature type="transmembrane region" description="Helical" evidence="8">
    <location>
        <begin position="286"/>
        <end position="303"/>
    </location>
</feature>
<evidence type="ECO:0000256" key="4">
    <source>
        <dbReference type="ARBA" id="ARBA00022692"/>
    </source>
</evidence>
<evidence type="ECO:0000259" key="9">
    <source>
        <dbReference type="Pfam" id="PF00892"/>
    </source>
</evidence>
<evidence type="ECO:0000256" key="6">
    <source>
        <dbReference type="ARBA" id="ARBA00022989"/>
    </source>
</evidence>
<dbReference type="Proteomes" id="UP000183805">
    <property type="component" value="Unassembled WGS sequence"/>
</dbReference>
<feature type="transmembrane region" description="Helical" evidence="8">
    <location>
        <begin position="56"/>
        <end position="77"/>
    </location>
</feature>
<evidence type="ECO:0000313" key="11">
    <source>
        <dbReference type="Proteomes" id="UP000183805"/>
    </source>
</evidence>
<dbReference type="PANTHER" id="PTHR22911">
    <property type="entry name" value="ACYL-MALONYL CONDENSING ENZYME-RELATED"/>
    <property type="match status" value="1"/>
</dbReference>
<dbReference type="PANTHER" id="PTHR22911:SF130">
    <property type="entry name" value="BIOTIN TRANSPORTER"/>
    <property type="match status" value="1"/>
</dbReference>
<keyword evidence="2" id="KW-0813">Transport</keyword>
<gene>
    <name evidence="10" type="ORF">SAMN04487854_1077</name>
</gene>
<feature type="transmembrane region" description="Helical" evidence="8">
    <location>
        <begin position="109"/>
        <end position="129"/>
    </location>
</feature>
<feature type="transmembrane region" description="Helical" evidence="8">
    <location>
        <begin position="6"/>
        <end position="23"/>
    </location>
</feature>
<proteinExistence type="predicted"/>
<evidence type="ECO:0000256" key="2">
    <source>
        <dbReference type="ARBA" id="ARBA00022448"/>
    </source>
</evidence>
<dbReference type="NCBIfam" id="TIGR00950">
    <property type="entry name" value="2A78"/>
    <property type="match status" value="1"/>
</dbReference>
<protein>
    <submittedName>
        <fullName evidence="10">Carboxylate/amino acid/amine transporter</fullName>
    </submittedName>
</protein>
<dbReference type="InterPro" id="IPR037185">
    <property type="entry name" value="EmrE-like"/>
</dbReference>
<accession>A0ABY1GLV6</accession>
<sequence>MTAYYPSWAILIFSHLIYTALFAHNSNNMTYLFAVTLLWAFSFSLIGVYLAGQVDAWFSVLMRIGLATCVFLPFLQWRKTPKALALKLMAIGAVQLGVMYSFYYHSFLYLSVPEVLLFTVMTPLYITLLNDLLEKRFNAKFLFAAMLAILGAVAIRYEGVDENYLIGMLMVQAANICFATGQVTYKRLMQDEQLPHSRVFAWFFIGALIVALICYGLFGDTSKLPTTTMQWGVLIYLGTIASGLGYFAWNKGATIVNVGALAVMNNLLIPAGIIVNIVIWNRDADITKLAIGAAIILLALIINQKLNKTAME</sequence>
<reference evidence="10 11" key="1">
    <citation type="submission" date="2016-10" db="EMBL/GenBank/DDBJ databases">
        <authorList>
            <person name="Varghese N."/>
            <person name="Submissions S."/>
        </authorList>
    </citation>
    <scope>NUCLEOTIDE SEQUENCE [LARGE SCALE GENOMIC DNA]</scope>
    <source>
        <strain evidence="10 11">CGMCC 1.8499</strain>
    </source>
</reference>
<feature type="domain" description="EamA" evidence="9">
    <location>
        <begin position="31"/>
        <end position="155"/>
    </location>
</feature>
<dbReference type="SUPFAM" id="SSF103481">
    <property type="entry name" value="Multidrug resistance efflux transporter EmrE"/>
    <property type="match status" value="2"/>
</dbReference>
<name>A0ABY1GLV6_9GAMM</name>
<dbReference type="EMBL" id="FPAZ01000007">
    <property type="protein sequence ID" value="SFT68063.1"/>
    <property type="molecule type" value="Genomic_DNA"/>
</dbReference>
<keyword evidence="7 8" id="KW-0472">Membrane</keyword>
<feature type="transmembrane region" description="Helical" evidence="8">
    <location>
        <begin position="30"/>
        <end position="50"/>
    </location>
</feature>
<keyword evidence="4 8" id="KW-0812">Transmembrane</keyword>
<evidence type="ECO:0000256" key="8">
    <source>
        <dbReference type="SAM" id="Phobius"/>
    </source>
</evidence>
<feature type="transmembrane region" description="Helical" evidence="8">
    <location>
        <begin position="256"/>
        <end position="280"/>
    </location>
</feature>
<feature type="transmembrane region" description="Helical" evidence="8">
    <location>
        <begin position="163"/>
        <end position="185"/>
    </location>
</feature>
<keyword evidence="11" id="KW-1185">Reference proteome</keyword>
<feature type="domain" description="EamA" evidence="9">
    <location>
        <begin position="166"/>
        <end position="302"/>
    </location>
</feature>
<keyword evidence="3" id="KW-1003">Cell membrane</keyword>
<feature type="transmembrane region" description="Helical" evidence="8">
    <location>
        <begin position="84"/>
        <end position="103"/>
    </location>
</feature>
<comment type="subcellular location">
    <subcellularLocation>
        <location evidence="1">Cell membrane</location>
        <topology evidence="1">Multi-pass membrane protein</topology>
    </subcellularLocation>
</comment>
<feature type="transmembrane region" description="Helical" evidence="8">
    <location>
        <begin position="197"/>
        <end position="218"/>
    </location>
</feature>
<evidence type="ECO:0000256" key="5">
    <source>
        <dbReference type="ARBA" id="ARBA00022737"/>
    </source>
</evidence>
<dbReference type="InterPro" id="IPR000620">
    <property type="entry name" value="EamA_dom"/>
</dbReference>
<feature type="transmembrane region" description="Helical" evidence="8">
    <location>
        <begin position="230"/>
        <end position="249"/>
    </location>
</feature>
<keyword evidence="6 8" id="KW-1133">Transmembrane helix</keyword>
<evidence type="ECO:0000313" key="10">
    <source>
        <dbReference type="EMBL" id="SFT68063.1"/>
    </source>
</evidence>
<evidence type="ECO:0000256" key="1">
    <source>
        <dbReference type="ARBA" id="ARBA00004651"/>
    </source>
</evidence>
<evidence type="ECO:0000256" key="3">
    <source>
        <dbReference type="ARBA" id="ARBA00022475"/>
    </source>
</evidence>
<comment type="caution">
    <text evidence="10">The sequence shown here is derived from an EMBL/GenBank/DDBJ whole genome shotgun (WGS) entry which is preliminary data.</text>
</comment>
<keyword evidence="5" id="KW-0677">Repeat</keyword>
<organism evidence="10 11">
    <name type="scientific">Pseudoalteromonas lipolytica</name>
    <dbReference type="NCBI Taxonomy" id="570156"/>
    <lineage>
        <taxon>Bacteria</taxon>
        <taxon>Pseudomonadati</taxon>
        <taxon>Pseudomonadota</taxon>
        <taxon>Gammaproteobacteria</taxon>
        <taxon>Alteromonadales</taxon>
        <taxon>Pseudoalteromonadaceae</taxon>
        <taxon>Pseudoalteromonas</taxon>
    </lineage>
</organism>